<evidence type="ECO:0000313" key="2">
    <source>
        <dbReference type="EMBL" id="MFC5358086.1"/>
    </source>
</evidence>
<feature type="compositionally biased region" description="Basic and acidic residues" evidence="1">
    <location>
        <begin position="183"/>
        <end position="197"/>
    </location>
</feature>
<evidence type="ECO:0000256" key="1">
    <source>
        <dbReference type="SAM" id="MobiDB-lite"/>
    </source>
</evidence>
<dbReference type="EMBL" id="JBHSLC010000081">
    <property type="protein sequence ID" value="MFC5358086.1"/>
    <property type="molecule type" value="Genomic_DNA"/>
</dbReference>
<name>A0ABW0GBZ0_9PROT</name>
<protein>
    <submittedName>
        <fullName evidence="2">ParB N-terminal domain-containing protein</fullName>
    </submittedName>
</protein>
<comment type="caution">
    <text evidence="2">The sequence shown here is derived from an EMBL/GenBank/DDBJ whole genome shotgun (WGS) entry which is preliminary data.</text>
</comment>
<dbReference type="Gene3D" id="3.90.1530.10">
    <property type="entry name" value="Conserved hypothetical protein from pyrococcus furiosus pfu- 392566-001, ParB domain"/>
    <property type="match status" value="1"/>
</dbReference>
<keyword evidence="3" id="KW-1185">Reference proteome</keyword>
<accession>A0ABW0GBZ0</accession>
<sequence length="197" mass="21181">MPVSEILDNPKAWRKHPEKQRNALRAALDHVGLVKPLIFNERTSRLVDGAARLDLARRDGQEMLPVIIVDLSEEEEALVLATLDPLSELAEVDTEALQRLLQEVSVDDVTLMELLTDIGADAGMAALDDLAGDDPSSTPEDGAGQDGKPPEDFPSYGEDIPTQFCCPKCGYRWSGKPDAGGADGDRHAEGGVDGGHQ</sequence>
<feature type="region of interest" description="Disordered" evidence="1">
    <location>
        <begin position="127"/>
        <end position="159"/>
    </location>
</feature>
<dbReference type="SUPFAM" id="SSF110849">
    <property type="entry name" value="ParB/Sulfiredoxin"/>
    <property type="match status" value="1"/>
</dbReference>
<dbReference type="Proteomes" id="UP001596166">
    <property type="component" value="Unassembled WGS sequence"/>
</dbReference>
<dbReference type="RefSeq" id="WP_376997775.1">
    <property type="nucleotide sequence ID" value="NZ_JBHSLC010000081.1"/>
</dbReference>
<feature type="region of interest" description="Disordered" evidence="1">
    <location>
        <begin position="175"/>
        <end position="197"/>
    </location>
</feature>
<proteinExistence type="predicted"/>
<organism evidence="2 3">
    <name type="scientific">Azospirillum himalayense</name>
    <dbReference type="NCBI Taxonomy" id="654847"/>
    <lineage>
        <taxon>Bacteria</taxon>
        <taxon>Pseudomonadati</taxon>
        <taxon>Pseudomonadota</taxon>
        <taxon>Alphaproteobacteria</taxon>
        <taxon>Rhodospirillales</taxon>
        <taxon>Azospirillaceae</taxon>
        <taxon>Azospirillum</taxon>
    </lineage>
</organism>
<evidence type="ECO:0000313" key="3">
    <source>
        <dbReference type="Proteomes" id="UP001596166"/>
    </source>
</evidence>
<gene>
    <name evidence="2" type="ORF">ACFPMG_24165</name>
</gene>
<reference evidence="3" key="1">
    <citation type="journal article" date="2019" name="Int. J. Syst. Evol. Microbiol.">
        <title>The Global Catalogue of Microorganisms (GCM) 10K type strain sequencing project: providing services to taxonomists for standard genome sequencing and annotation.</title>
        <authorList>
            <consortium name="The Broad Institute Genomics Platform"/>
            <consortium name="The Broad Institute Genome Sequencing Center for Infectious Disease"/>
            <person name="Wu L."/>
            <person name="Ma J."/>
        </authorList>
    </citation>
    <scope>NUCLEOTIDE SEQUENCE [LARGE SCALE GENOMIC DNA]</scope>
    <source>
        <strain evidence="3">CCUG 58760</strain>
    </source>
</reference>
<dbReference type="InterPro" id="IPR036086">
    <property type="entry name" value="ParB/Sulfiredoxin_sf"/>
</dbReference>